<dbReference type="InterPro" id="IPR009057">
    <property type="entry name" value="Homeodomain-like_sf"/>
</dbReference>
<evidence type="ECO:0000256" key="2">
    <source>
        <dbReference type="ARBA" id="ARBA00022840"/>
    </source>
</evidence>
<protein>
    <recommendedName>
        <fullName evidence="7">Sigma-54 factor interaction domain-containing protein</fullName>
    </recommendedName>
</protein>
<evidence type="ECO:0000256" key="6">
    <source>
        <dbReference type="SAM" id="MobiDB-lite"/>
    </source>
</evidence>
<dbReference type="InterPro" id="IPR002078">
    <property type="entry name" value="Sigma_54_int"/>
</dbReference>
<dbReference type="Gene3D" id="1.10.8.60">
    <property type="match status" value="1"/>
</dbReference>
<keyword evidence="1" id="KW-0547">Nucleotide-binding</keyword>
<reference evidence="9" key="1">
    <citation type="journal article" date="2019" name="Int. J. Syst. Evol. Microbiol.">
        <title>The Global Catalogue of Microorganisms (GCM) 10K type strain sequencing project: providing services to taxonomists for standard genome sequencing and annotation.</title>
        <authorList>
            <consortium name="The Broad Institute Genomics Platform"/>
            <consortium name="The Broad Institute Genome Sequencing Center for Infectious Disease"/>
            <person name="Wu L."/>
            <person name="Ma J."/>
        </authorList>
    </citation>
    <scope>NUCLEOTIDE SEQUENCE [LARGE SCALE GENOMIC DNA]</scope>
    <source>
        <strain evidence="9">JCM 16898</strain>
    </source>
</reference>
<evidence type="ECO:0000313" key="8">
    <source>
        <dbReference type="EMBL" id="GAA3579422.1"/>
    </source>
</evidence>
<keyword evidence="9" id="KW-1185">Reference proteome</keyword>
<keyword evidence="5" id="KW-0804">Transcription</keyword>
<dbReference type="PROSITE" id="PS50045">
    <property type="entry name" value="SIGMA54_INTERACT_4"/>
    <property type="match status" value="1"/>
</dbReference>
<dbReference type="SUPFAM" id="SSF46689">
    <property type="entry name" value="Homeodomain-like"/>
    <property type="match status" value="1"/>
</dbReference>
<dbReference type="Gene3D" id="3.30.450.40">
    <property type="match status" value="1"/>
</dbReference>
<dbReference type="InterPro" id="IPR027417">
    <property type="entry name" value="P-loop_NTPase"/>
</dbReference>
<feature type="domain" description="Sigma-54 factor interaction" evidence="7">
    <location>
        <begin position="351"/>
        <end position="410"/>
    </location>
</feature>
<organism evidence="8 9">
    <name type="scientific">Amycolatopsis ultiminotia</name>
    <dbReference type="NCBI Taxonomy" id="543629"/>
    <lineage>
        <taxon>Bacteria</taxon>
        <taxon>Bacillati</taxon>
        <taxon>Actinomycetota</taxon>
        <taxon>Actinomycetes</taxon>
        <taxon>Pseudonocardiales</taxon>
        <taxon>Pseudonocardiaceae</taxon>
        <taxon>Amycolatopsis</taxon>
    </lineage>
</organism>
<proteinExistence type="predicted"/>
<sequence length="484" mass="52325">MTQRQGDAAPLEARGGSAPRLRASWQRSARYGVPDDEVKPVFTGSVDTSSLLYECGREVLQGLQATLANEPVSLMLTDSEGLVLSRMCGDTDITRSLDRVHLAPGFYFAERNAGTNGLGLALADRAPSLVRAADHYCTSLRGYTCAAVPVLDPLSGGLAGSVNLTTWSEQSSELLLALAQTAAGHTSALMLARASGRRPRQVPRGEVFRMYADQVDPPRLSAGWEHPLVEVLDAMRRGQTVLVTGEPGTGKTALAAMARRELRPRERLLNARSPGQDDVAAWLTVWAPELGKERTCVIVSGVDSLPAWAASELAHRFSTAHREAAVAPFVLTAVDPGALPEPLVAHVDTAIEVPPLRFRPDDVLPLARHFAHRVRGREVTFTAAAARALAAYDWPENVKQLRRVVREAAARSEVVDVPHLPAEVFTNAGHRLSRLQAMERDEIVRCLAQPGATVVGAAAELGMGRATIYRKMTQYGIKARQLRS</sequence>
<dbReference type="Gene3D" id="3.40.50.300">
    <property type="entry name" value="P-loop containing nucleotide triphosphate hydrolases"/>
    <property type="match status" value="1"/>
</dbReference>
<evidence type="ECO:0000256" key="5">
    <source>
        <dbReference type="ARBA" id="ARBA00023163"/>
    </source>
</evidence>
<dbReference type="EMBL" id="BAAAZN010000023">
    <property type="protein sequence ID" value="GAA3579422.1"/>
    <property type="molecule type" value="Genomic_DNA"/>
</dbReference>
<accession>A0ABP6Y9G7</accession>
<dbReference type="InterPro" id="IPR029016">
    <property type="entry name" value="GAF-like_dom_sf"/>
</dbReference>
<dbReference type="PANTHER" id="PTHR32071">
    <property type="entry name" value="TRANSCRIPTIONAL REGULATORY PROTEIN"/>
    <property type="match status" value="1"/>
</dbReference>
<dbReference type="RefSeq" id="WP_344868089.1">
    <property type="nucleotide sequence ID" value="NZ_BAAAZN010000023.1"/>
</dbReference>
<dbReference type="InterPro" id="IPR003018">
    <property type="entry name" value="GAF"/>
</dbReference>
<evidence type="ECO:0000256" key="4">
    <source>
        <dbReference type="ARBA" id="ARBA00023125"/>
    </source>
</evidence>
<keyword evidence="4" id="KW-0238">DNA-binding</keyword>
<dbReference type="Proteomes" id="UP001500689">
    <property type="component" value="Unassembled WGS sequence"/>
</dbReference>
<keyword evidence="3" id="KW-0805">Transcription regulation</keyword>
<evidence type="ECO:0000259" key="7">
    <source>
        <dbReference type="PROSITE" id="PS50045"/>
    </source>
</evidence>
<dbReference type="InterPro" id="IPR002197">
    <property type="entry name" value="HTH_Fis"/>
</dbReference>
<evidence type="ECO:0000256" key="3">
    <source>
        <dbReference type="ARBA" id="ARBA00023015"/>
    </source>
</evidence>
<dbReference type="Pfam" id="PF25601">
    <property type="entry name" value="AAA_lid_14"/>
    <property type="match status" value="1"/>
</dbReference>
<gene>
    <name evidence="8" type="ORF">GCM10022222_75330</name>
</gene>
<dbReference type="Pfam" id="PF02954">
    <property type="entry name" value="HTH_8"/>
    <property type="match status" value="1"/>
</dbReference>
<evidence type="ECO:0000313" key="9">
    <source>
        <dbReference type="Proteomes" id="UP001500689"/>
    </source>
</evidence>
<comment type="caution">
    <text evidence="8">The sequence shown here is derived from an EMBL/GenBank/DDBJ whole genome shotgun (WGS) entry which is preliminary data.</text>
</comment>
<keyword evidence="2" id="KW-0067">ATP-binding</keyword>
<feature type="region of interest" description="Disordered" evidence="6">
    <location>
        <begin position="1"/>
        <end position="21"/>
    </location>
</feature>
<name>A0ABP6Y9G7_9PSEU</name>
<evidence type="ECO:0000256" key="1">
    <source>
        <dbReference type="ARBA" id="ARBA00022741"/>
    </source>
</evidence>
<dbReference type="InterPro" id="IPR058031">
    <property type="entry name" value="AAA_lid_NorR"/>
</dbReference>
<dbReference type="SUPFAM" id="SSF52540">
    <property type="entry name" value="P-loop containing nucleoside triphosphate hydrolases"/>
    <property type="match status" value="1"/>
</dbReference>
<dbReference type="Pfam" id="PF01590">
    <property type="entry name" value="GAF"/>
    <property type="match status" value="1"/>
</dbReference>
<dbReference type="Gene3D" id="1.10.10.60">
    <property type="entry name" value="Homeodomain-like"/>
    <property type="match status" value="1"/>
</dbReference>